<protein>
    <submittedName>
        <fullName evidence="1">Uncharacterized protein</fullName>
    </submittedName>
</protein>
<keyword evidence="2" id="KW-1185">Reference proteome</keyword>
<accession>M4C0Q0</accession>
<reference evidence="1" key="2">
    <citation type="submission" date="2015-06" db="UniProtKB">
        <authorList>
            <consortium name="EnsemblProtists"/>
        </authorList>
    </citation>
    <scope>IDENTIFICATION</scope>
    <source>
        <strain evidence="1">Emoy2</strain>
    </source>
</reference>
<dbReference type="Pfam" id="PF10199">
    <property type="entry name" value="Adaptin_binding"/>
    <property type="match status" value="1"/>
</dbReference>
<proteinExistence type="predicted"/>
<name>M4C0Q0_HYAAE</name>
<dbReference type="HOGENOM" id="CLU_044291_0_0_1"/>
<dbReference type="EnsemblProtists" id="HpaT812580">
    <property type="protein sequence ID" value="HpaP812580"/>
    <property type="gene ID" value="HpaG812580"/>
</dbReference>
<dbReference type="InterPro" id="IPR019341">
    <property type="entry name" value="Alpha/Gamma-adaptin-bd_p34"/>
</dbReference>
<dbReference type="OMA" id="NEASHSF"/>
<dbReference type="Proteomes" id="UP000011713">
    <property type="component" value="Unassembled WGS sequence"/>
</dbReference>
<sequence length="324" mass="36332">MTRQDAAVSRLLVLSSDMESSHSVVEKLLKLCANFTTEVASSSNEVVLTLQTKYYRARVKVHLHVVLDSEPEPELQHELQDYEAVIVVVDALQNGSFLHVRGLAKRIVETTSCDVCLLLVTSTLREAPECVQQMEIWCQDNGFEIVMLDGAENLGGDDSVMTEKHGIERVLEALQCNRWRSMEMEGRDLVGKTGVEVAADGVEMSVDDKDMMEGRAENKEEHKGGQWDGREDLRRHETRLQQALEVVERSCASSEKMEGDGIENDDIDMDDFSALIAQVRNIRDQFGILDDTERRERAAEVAMKLSEFLGGNDDTLDDTSSVHL</sequence>
<dbReference type="EMBL" id="JH598078">
    <property type="status" value="NOT_ANNOTATED_CDS"/>
    <property type="molecule type" value="Genomic_DNA"/>
</dbReference>
<dbReference type="AlphaFoldDB" id="M4C0Q0"/>
<dbReference type="PANTHER" id="PTHR14659:SF1">
    <property type="entry name" value="ALPHA- AND GAMMA-ADAPTIN-BINDING PROTEIN P34"/>
    <property type="match status" value="1"/>
</dbReference>
<reference evidence="2" key="1">
    <citation type="journal article" date="2010" name="Science">
        <title>Signatures of adaptation to obligate biotrophy in the Hyaloperonospora arabidopsidis genome.</title>
        <authorList>
            <person name="Baxter L."/>
            <person name="Tripathy S."/>
            <person name="Ishaque N."/>
            <person name="Boot N."/>
            <person name="Cabral A."/>
            <person name="Kemen E."/>
            <person name="Thines M."/>
            <person name="Ah-Fong A."/>
            <person name="Anderson R."/>
            <person name="Badejoko W."/>
            <person name="Bittner-Eddy P."/>
            <person name="Boore J.L."/>
            <person name="Chibucos M.C."/>
            <person name="Coates M."/>
            <person name="Dehal P."/>
            <person name="Delehaunty K."/>
            <person name="Dong S."/>
            <person name="Downton P."/>
            <person name="Dumas B."/>
            <person name="Fabro G."/>
            <person name="Fronick C."/>
            <person name="Fuerstenberg S.I."/>
            <person name="Fulton L."/>
            <person name="Gaulin E."/>
            <person name="Govers F."/>
            <person name="Hughes L."/>
            <person name="Humphray S."/>
            <person name="Jiang R.H."/>
            <person name="Judelson H."/>
            <person name="Kamoun S."/>
            <person name="Kyung K."/>
            <person name="Meijer H."/>
            <person name="Minx P."/>
            <person name="Morris P."/>
            <person name="Nelson J."/>
            <person name="Phuntumart V."/>
            <person name="Qutob D."/>
            <person name="Rehmany A."/>
            <person name="Rougon-Cardoso A."/>
            <person name="Ryden P."/>
            <person name="Torto-Alalibo T."/>
            <person name="Studholme D."/>
            <person name="Wang Y."/>
            <person name="Win J."/>
            <person name="Wood J."/>
            <person name="Clifton S.W."/>
            <person name="Rogers J."/>
            <person name="Van den Ackerveken G."/>
            <person name="Jones J.D."/>
            <person name="McDowell J.M."/>
            <person name="Beynon J."/>
            <person name="Tyler B.M."/>
        </authorList>
    </citation>
    <scope>NUCLEOTIDE SEQUENCE [LARGE SCALE GENOMIC DNA]</scope>
    <source>
        <strain evidence="2">Emoy2</strain>
    </source>
</reference>
<evidence type="ECO:0000313" key="1">
    <source>
        <dbReference type="EnsemblProtists" id="HpaP812580"/>
    </source>
</evidence>
<dbReference type="VEuPathDB" id="FungiDB:HpaG812580"/>
<dbReference type="eggNOG" id="ENOG502S14G">
    <property type="taxonomic scope" value="Eukaryota"/>
</dbReference>
<dbReference type="InParanoid" id="M4C0Q0"/>
<organism evidence="1 2">
    <name type="scientific">Hyaloperonospora arabidopsidis (strain Emoy2)</name>
    <name type="common">Downy mildew agent</name>
    <name type="synonym">Peronospora arabidopsidis</name>
    <dbReference type="NCBI Taxonomy" id="559515"/>
    <lineage>
        <taxon>Eukaryota</taxon>
        <taxon>Sar</taxon>
        <taxon>Stramenopiles</taxon>
        <taxon>Oomycota</taxon>
        <taxon>Peronosporomycetes</taxon>
        <taxon>Peronosporales</taxon>
        <taxon>Peronosporaceae</taxon>
        <taxon>Hyaloperonospora</taxon>
    </lineage>
</organism>
<dbReference type="PANTHER" id="PTHR14659">
    <property type="entry name" value="ALPHA- AND GAMMA-ADAPTIN-BINDING PROTEIN P34"/>
    <property type="match status" value="1"/>
</dbReference>
<dbReference type="STRING" id="559515.M4C0Q0"/>
<dbReference type="Gene3D" id="3.40.50.11960">
    <property type="match status" value="1"/>
</dbReference>
<evidence type="ECO:0000313" key="2">
    <source>
        <dbReference type="Proteomes" id="UP000011713"/>
    </source>
</evidence>